<keyword evidence="6" id="KW-1185">Reference proteome</keyword>
<accession>A0AAD6SFE6</accession>
<dbReference type="InterPro" id="IPR003593">
    <property type="entry name" value="AAA+_ATPase"/>
</dbReference>
<proteinExistence type="predicted"/>
<evidence type="ECO:0000313" key="5">
    <source>
        <dbReference type="EMBL" id="KAJ7026624.1"/>
    </source>
</evidence>
<evidence type="ECO:0000256" key="3">
    <source>
        <dbReference type="SAM" id="MobiDB-lite"/>
    </source>
</evidence>
<evidence type="ECO:0000259" key="4">
    <source>
        <dbReference type="PROSITE" id="PS50893"/>
    </source>
</evidence>
<keyword evidence="5" id="KW-0378">Hydrolase</keyword>
<reference evidence="5" key="1">
    <citation type="submission" date="2023-03" db="EMBL/GenBank/DDBJ databases">
        <title>Massive genome expansion in bonnet fungi (Mycena s.s.) driven by repeated elements and novel gene families across ecological guilds.</title>
        <authorList>
            <consortium name="Lawrence Berkeley National Laboratory"/>
            <person name="Harder C.B."/>
            <person name="Miyauchi S."/>
            <person name="Viragh M."/>
            <person name="Kuo A."/>
            <person name="Thoen E."/>
            <person name="Andreopoulos B."/>
            <person name="Lu D."/>
            <person name="Skrede I."/>
            <person name="Drula E."/>
            <person name="Henrissat B."/>
            <person name="Morin E."/>
            <person name="Kohler A."/>
            <person name="Barry K."/>
            <person name="LaButti K."/>
            <person name="Morin E."/>
            <person name="Salamov A."/>
            <person name="Lipzen A."/>
            <person name="Mereny Z."/>
            <person name="Hegedus B."/>
            <person name="Baldrian P."/>
            <person name="Stursova M."/>
            <person name="Weitz H."/>
            <person name="Taylor A."/>
            <person name="Grigoriev I.V."/>
            <person name="Nagy L.G."/>
            <person name="Martin F."/>
            <person name="Kauserud H."/>
        </authorList>
    </citation>
    <scope>NUCLEOTIDE SEQUENCE</scope>
    <source>
        <strain evidence="5">CBHHK200</strain>
    </source>
</reference>
<gene>
    <name evidence="5" type="ORF">C8F04DRAFT_1399907</name>
</gene>
<feature type="region of interest" description="Disordered" evidence="3">
    <location>
        <begin position="15"/>
        <end position="46"/>
    </location>
</feature>
<keyword evidence="2" id="KW-0067">ATP-binding</keyword>
<dbReference type="SUPFAM" id="SSF52540">
    <property type="entry name" value="P-loop containing nucleoside triphosphate hydrolases"/>
    <property type="match status" value="1"/>
</dbReference>
<comment type="caution">
    <text evidence="5">The sequence shown here is derived from an EMBL/GenBank/DDBJ whole genome shotgun (WGS) entry which is preliminary data.</text>
</comment>
<organism evidence="5 6">
    <name type="scientific">Mycena alexandri</name>
    <dbReference type="NCBI Taxonomy" id="1745969"/>
    <lineage>
        <taxon>Eukaryota</taxon>
        <taxon>Fungi</taxon>
        <taxon>Dikarya</taxon>
        <taxon>Basidiomycota</taxon>
        <taxon>Agaricomycotina</taxon>
        <taxon>Agaricomycetes</taxon>
        <taxon>Agaricomycetidae</taxon>
        <taxon>Agaricales</taxon>
        <taxon>Marasmiineae</taxon>
        <taxon>Mycenaceae</taxon>
        <taxon>Mycena</taxon>
    </lineage>
</organism>
<dbReference type="Proteomes" id="UP001218188">
    <property type="component" value="Unassembled WGS sequence"/>
</dbReference>
<evidence type="ECO:0000256" key="1">
    <source>
        <dbReference type="ARBA" id="ARBA00022741"/>
    </source>
</evidence>
<dbReference type="GO" id="GO:0015421">
    <property type="term" value="F:ABC-type oligopeptide transporter activity"/>
    <property type="evidence" value="ECO:0007669"/>
    <property type="project" value="TreeGrafter"/>
</dbReference>
<dbReference type="Pfam" id="PF00005">
    <property type="entry name" value="ABC_tran"/>
    <property type="match status" value="1"/>
</dbReference>
<dbReference type="PANTHER" id="PTHR43394:SF1">
    <property type="entry name" value="ATP-BINDING CASSETTE SUB-FAMILY B MEMBER 10, MITOCHONDRIAL"/>
    <property type="match status" value="1"/>
</dbReference>
<dbReference type="InterPro" id="IPR039421">
    <property type="entry name" value="Type_1_exporter"/>
</dbReference>
<protein>
    <submittedName>
        <fullName evidence="5">P-loop containing nucleoside triphosphate hydrolase protein</fullName>
    </submittedName>
</protein>
<feature type="domain" description="ABC transporter" evidence="4">
    <location>
        <begin position="430"/>
        <end position="699"/>
    </location>
</feature>
<dbReference type="InterPro" id="IPR027417">
    <property type="entry name" value="P-loop_NTPase"/>
</dbReference>
<evidence type="ECO:0000256" key="2">
    <source>
        <dbReference type="ARBA" id="ARBA00022840"/>
    </source>
</evidence>
<dbReference type="GO" id="GO:0016887">
    <property type="term" value="F:ATP hydrolysis activity"/>
    <property type="evidence" value="ECO:0007669"/>
    <property type="project" value="InterPro"/>
</dbReference>
<dbReference type="PANTHER" id="PTHR43394">
    <property type="entry name" value="ATP-DEPENDENT PERMEASE MDL1, MITOCHONDRIAL"/>
    <property type="match status" value="1"/>
</dbReference>
<sequence length="717" mass="79258">MVSQAAYIRSTRTSPKDFTLLTPPMGAPTETAHKDVPVPSEDASPKNDEYTTLDLGVWRVLLPRDVVSGGFFSATVSKWNTIVFAYPVVSRFFREIYSLSPHLVILVLLLKLWGELESVLMLYVSGRLLRIIEVGLTEGRPDVNAITQALVARLIGVTVTAAARWGREYISPQLDSLIQLHFEDHLLQAKLRLDMPTATDSSSRTQATAHDAESAFDSLCEASMRLFGLVSQLLFISQQRSAGALFTVIAVVRPLLSLFLAEPPTAHVAYSENASYLRLRSLQSLSSSYYRADVIAAGDIAGWITAEYHRARDALGSVASKDVWSQYSMERTPMNKILGEWAGELPTLYWALSAMLRPEKFSMTSIAILQQYSSSLNYSLQMLFWDLSQVGKAVTNIKILYEAGNIKNQIIDGDVAYPRPSTDISKGMDIELRNVCFAYPGEKAKESALQDVSFRIPVGSLVVIVGANGSGKSTIIKLLTRLYDTDSGAILVDGLPIQDYRLADLRQTQATLSQDHHLYPLTLGENIGLGYSEHVDDLDMIMQSAKDGGAAELLDKFKEGAQTTLEPISTAFGYQLDDDKHKSLKGVLAKLEKTTEVSGGEKQRLVASRTFMRFRTGKIKLLCVDEPSSALDPRGEFELFERLRETGDGKTMIFVTHRFGHLTKYADVIICMKEGKVAELGTHKDLMAGGGEYASLYNVQAQAFADSEQKNRDARKD</sequence>
<dbReference type="SMART" id="SM00382">
    <property type="entry name" value="AAA"/>
    <property type="match status" value="1"/>
</dbReference>
<dbReference type="GO" id="GO:0005524">
    <property type="term" value="F:ATP binding"/>
    <property type="evidence" value="ECO:0007669"/>
    <property type="project" value="UniProtKB-KW"/>
</dbReference>
<dbReference type="InterPro" id="IPR003439">
    <property type="entry name" value="ABC_transporter-like_ATP-bd"/>
</dbReference>
<name>A0AAD6SFE6_9AGAR</name>
<dbReference type="Gene3D" id="3.40.50.300">
    <property type="entry name" value="P-loop containing nucleotide triphosphate hydrolases"/>
    <property type="match status" value="1"/>
</dbReference>
<dbReference type="AlphaFoldDB" id="A0AAD6SFE6"/>
<keyword evidence="1" id="KW-0547">Nucleotide-binding</keyword>
<evidence type="ECO:0000313" key="6">
    <source>
        <dbReference type="Proteomes" id="UP001218188"/>
    </source>
</evidence>
<dbReference type="PROSITE" id="PS50893">
    <property type="entry name" value="ABC_TRANSPORTER_2"/>
    <property type="match status" value="1"/>
</dbReference>
<dbReference type="EMBL" id="JARJCM010000135">
    <property type="protein sequence ID" value="KAJ7026624.1"/>
    <property type="molecule type" value="Genomic_DNA"/>
</dbReference>